<accession>A0A6D2KE71</accession>
<dbReference type="AlphaFoldDB" id="A0A6D2KE71"/>
<dbReference type="Pfam" id="PF07734">
    <property type="entry name" value="FBA_1"/>
    <property type="match status" value="2"/>
</dbReference>
<gene>
    <name evidence="2" type="ORF">MERR_LOCUS38611</name>
</gene>
<organism evidence="2 3">
    <name type="scientific">Microthlaspi erraticum</name>
    <dbReference type="NCBI Taxonomy" id="1685480"/>
    <lineage>
        <taxon>Eukaryota</taxon>
        <taxon>Viridiplantae</taxon>
        <taxon>Streptophyta</taxon>
        <taxon>Embryophyta</taxon>
        <taxon>Tracheophyta</taxon>
        <taxon>Spermatophyta</taxon>
        <taxon>Magnoliopsida</taxon>
        <taxon>eudicotyledons</taxon>
        <taxon>Gunneridae</taxon>
        <taxon>Pentapetalae</taxon>
        <taxon>rosids</taxon>
        <taxon>malvids</taxon>
        <taxon>Brassicales</taxon>
        <taxon>Brassicaceae</taxon>
        <taxon>Coluteocarpeae</taxon>
        <taxon>Microthlaspi</taxon>
    </lineage>
</organism>
<dbReference type="OrthoDB" id="830198at2759"/>
<dbReference type="InterPro" id="IPR017451">
    <property type="entry name" value="F-box-assoc_interact_dom"/>
</dbReference>
<dbReference type="Proteomes" id="UP000467841">
    <property type="component" value="Unassembled WGS sequence"/>
</dbReference>
<sequence length="432" mass="49152">MVSCKGNTYCIASDKEKPELGVSLLMFDYSTDKFGRVPLPYQSPYLNACLSVVREEKLSVLLQQKVTSKTEIWVTNKIGESNKGVSWSKVLALDLGLRLGILDYASFLFDEEKKVVMCCDRLTDDIDMVYIVGEDNIVTQVEIGVNEFDGCWPAILNYFPSLAQIEPARGKKRKRLERMDDLIEGKPDLEAIDIIKNRLNNLGRDVEAIRGLALAEIIPFAMSELEDDQSDLHSLLEAQLDKIGEINKGVSWRKVLALDLSLDLHLLSSATFLLDEEKKVIVLCDAWVDENEVLCNKDMVYIVGEDNIVTELEFGVDKIDDCWPAILTYFPSLAQIEQARGKKRNIFERRHLIEGKNILEASNIIKKRRKTLDEDVEAQGDVANTRIELDWLQHAQQKMCRKHFKELGISISSKNDLSHLRDLLDLLELCMK</sequence>
<keyword evidence="3" id="KW-1185">Reference proteome</keyword>
<name>A0A6D2KE71_9BRAS</name>
<dbReference type="InterPro" id="IPR006527">
    <property type="entry name" value="F-box-assoc_dom_typ1"/>
</dbReference>
<dbReference type="EMBL" id="CACVBM020001473">
    <property type="protein sequence ID" value="CAA7051376.1"/>
    <property type="molecule type" value="Genomic_DNA"/>
</dbReference>
<evidence type="ECO:0000313" key="2">
    <source>
        <dbReference type="EMBL" id="CAA7051376.1"/>
    </source>
</evidence>
<evidence type="ECO:0000259" key="1">
    <source>
        <dbReference type="Pfam" id="PF07734"/>
    </source>
</evidence>
<protein>
    <recommendedName>
        <fullName evidence="1">F-box associated beta-propeller type 1 domain-containing protein</fullName>
    </recommendedName>
</protein>
<comment type="caution">
    <text evidence="2">The sequence shown here is derived from an EMBL/GenBank/DDBJ whole genome shotgun (WGS) entry which is preliminary data.</text>
</comment>
<reference evidence="2" key="1">
    <citation type="submission" date="2020-01" db="EMBL/GenBank/DDBJ databases">
        <authorList>
            <person name="Mishra B."/>
        </authorList>
    </citation>
    <scope>NUCLEOTIDE SEQUENCE [LARGE SCALE GENOMIC DNA]</scope>
</reference>
<feature type="domain" description="F-box associated beta-propeller type 1" evidence="1">
    <location>
        <begin position="245"/>
        <end position="336"/>
    </location>
</feature>
<proteinExistence type="predicted"/>
<dbReference type="NCBIfam" id="TIGR01640">
    <property type="entry name" value="F_box_assoc_1"/>
    <property type="match status" value="1"/>
</dbReference>
<evidence type="ECO:0000313" key="3">
    <source>
        <dbReference type="Proteomes" id="UP000467841"/>
    </source>
</evidence>
<feature type="domain" description="F-box associated beta-propeller type 1" evidence="1">
    <location>
        <begin position="2"/>
        <end position="165"/>
    </location>
</feature>